<evidence type="ECO:0000313" key="2">
    <source>
        <dbReference type="Proteomes" id="UP000002522"/>
    </source>
</evidence>
<dbReference type="KEGG" id="mpe:MYPE6155"/>
<dbReference type="HOGENOM" id="CLU_2845163_0_0_14"/>
<evidence type="ECO:0000313" key="1">
    <source>
        <dbReference type="EMBL" id="BAC44405.1"/>
    </source>
</evidence>
<dbReference type="STRING" id="272633.gene:10731732"/>
<proteinExistence type="predicted"/>
<dbReference type="EMBL" id="BA000026">
    <property type="protein sequence ID" value="BAC44405.1"/>
    <property type="molecule type" value="Genomic_DNA"/>
</dbReference>
<protein>
    <submittedName>
        <fullName evidence="1">Uncharacterized protein</fullName>
    </submittedName>
</protein>
<keyword evidence="2" id="KW-1185">Reference proteome</keyword>
<accession>Q8EVE9</accession>
<dbReference type="RefSeq" id="WP_011077437.1">
    <property type="nucleotide sequence ID" value="NC_004432.1"/>
</dbReference>
<dbReference type="InParanoid" id="Q8EVE9"/>
<name>Q8EVE9_MALP2</name>
<dbReference type="Proteomes" id="UP000002522">
    <property type="component" value="Chromosome"/>
</dbReference>
<gene>
    <name evidence="1" type="ordered locus">MYPE6155</name>
</gene>
<sequence length="65" mass="7659">MINSIAKNFSVNNVTGQSSYKVKVLSSSIKALYFDYTINYYNFWKPILENVLLKNYIVSSRFYFI</sequence>
<dbReference type="AlphaFoldDB" id="Q8EVE9"/>
<organism evidence="1 2">
    <name type="scientific">Malacoplasma penetrans (strain HF-2)</name>
    <name type="common">Mycoplasma penetrans</name>
    <dbReference type="NCBI Taxonomy" id="272633"/>
    <lineage>
        <taxon>Bacteria</taxon>
        <taxon>Bacillati</taxon>
        <taxon>Mycoplasmatota</taxon>
        <taxon>Mycoplasmoidales</taxon>
        <taxon>Mycoplasmoidaceae</taxon>
        <taxon>Malacoplasma</taxon>
    </lineage>
</organism>
<reference evidence="1 2" key="1">
    <citation type="journal article" date="2002" name="Nucleic Acids Res.">
        <title>The complete genomic sequence of Mycoplasma penetrans, an intracellular bacterial pathogen in humans.</title>
        <authorList>
            <person name="Sasaki Y."/>
            <person name="Ishikawa J."/>
            <person name="Yamashita A."/>
            <person name="Oshima K."/>
            <person name="Kenri T."/>
            <person name="Furuya K."/>
            <person name="Yoshino C."/>
            <person name="Horino A."/>
            <person name="Shiba T."/>
            <person name="Sasaki T."/>
            <person name="Hattori M."/>
        </authorList>
    </citation>
    <scope>NUCLEOTIDE SEQUENCE [LARGE SCALE GENOMIC DNA]</scope>
    <source>
        <strain evidence="1 2">HF-2</strain>
    </source>
</reference>